<feature type="region of interest" description="Disordered" evidence="3">
    <location>
        <begin position="732"/>
        <end position="791"/>
    </location>
</feature>
<proteinExistence type="inferred from homology"/>
<dbReference type="Proteomes" id="UP000823775">
    <property type="component" value="Unassembled WGS sequence"/>
</dbReference>
<accession>A0ABS8T5P4</accession>
<evidence type="ECO:0000259" key="4">
    <source>
        <dbReference type="Pfam" id="PF11265"/>
    </source>
</evidence>
<feature type="domain" description="Mediator of RNA polymerase II transcription subunit 25 von Willebrand factor type A" evidence="4">
    <location>
        <begin position="87"/>
        <end position="312"/>
    </location>
</feature>
<organism evidence="5 6">
    <name type="scientific">Datura stramonium</name>
    <name type="common">Jimsonweed</name>
    <name type="synonym">Common thornapple</name>
    <dbReference type="NCBI Taxonomy" id="4076"/>
    <lineage>
        <taxon>Eukaryota</taxon>
        <taxon>Viridiplantae</taxon>
        <taxon>Streptophyta</taxon>
        <taxon>Embryophyta</taxon>
        <taxon>Tracheophyta</taxon>
        <taxon>Spermatophyta</taxon>
        <taxon>Magnoliopsida</taxon>
        <taxon>eudicotyledons</taxon>
        <taxon>Gunneridae</taxon>
        <taxon>Pentapetalae</taxon>
        <taxon>asterids</taxon>
        <taxon>lamiids</taxon>
        <taxon>Solanales</taxon>
        <taxon>Solanaceae</taxon>
        <taxon>Solanoideae</taxon>
        <taxon>Datureae</taxon>
        <taxon>Datura</taxon>
    </lineage>
</organism>
<evidence type="ECO:0000313" key="6">
    <source>
        <dbReference type="Proteomes" id="UP000823775"/>
    </source>
</evidence>
<keyword evidence="6" id="KW-1185">Reference proteome</keyword>
<sequence>MEFNRANKRRNCYSVSRIFDKGAHMVDRQFIVAVEGADAIGTFRQRVGSNYADSKSYGEDQGLLYAKRGHPNPSSGPRHRIGKANMMRKQLIVAVEGTAAMEPFWKTIISDYLEKMIRSFTVVDSIEQSPSAGDTELSLVVFYVRGSYSGRLFQRSGWTRDIDIFFQWLSAIPFSGGCSAGAAVAEGLSAALMMFSSNNGSQTQQNADGKRHCILVGASKPYPFPTPVNCPAMQNLGQSGNIEARARTSIRLADAETVAKAFPQCSISLSVICPMKLPKLRAIYKAGKRNPEAADPSVDTSKNPNFLVLISGNFKEACAAFSHTEMESLAPNQSLVEMDMFSGSAVTSNPSVMNHQPISAGNVPVATVNIEPTMVTSVSEPASPHIPTAVLATSLQSAAPISVSEEMVPNNENTKATTPIVSVMTQSLFPISGAAANVRILNGVASAIPAAPAVLTSGQLGVTAMTGFAPFARTVQMDQNSIPASLTSIAPCMSGNSNLCMSQLLSNIQGGTGAGSQSWIGMQQNVLSRMGTGMPSGIGTMMPPGMTQQGPLGVLPLGRNNSAEANMSLSQQQTSSQSSFVKFWEGKLAGQRQGKPEFITRLQGFKSASASETLAANWPPTIEIALFVSNEIMYKIVREHPGKADILVFWAVDRHSLLNQLQESNTGAAILLPSQIMFLFVSDKTFRLVGMLLAHENMEIEPKIPYQQLQAQLLHQLQQRLKEKQPLSLLQQQQQPLQQLPQQQPPNPLKRQHSFPLQQQSKVSRMHLEETPQTQQQQQIPQMQQIDQQQPITEMAVNQECMQGTGSSDLWLSKCSE</sequence>
<dbReference type="InterPro" id="IPR021419">
    <property type="entry name" value="Mediator_Med25_VWA"/>
</dbReference>
<reference evidence="5 6" key="1">
    <citation type="journal article" date="2021" name="BMC Genomics">
        <title>Datura genome reveals duplications of psychoactive alkaloid biosynthetic genes and high mutation rate following tissue culture.</title>
        <authorList>
            <person name="Rajewski A."/>
            <person name="Carter-House D."/>
            <person name="Stajich J."/>
            <person name="Litt A."/>
        </authorList>
    </citation>
    <scope>NUCLEOTIDE SEQUENCE [LARGE SCALE GENOMIC DNA]</scope>
    <source>
        <strain evidence="5">AR-01</strain>
    </source>
</reference>
<comment type="similarity">
    <text evidence="1">Belongs to the Mediator complex subunit 25 family.</text>
</comment>
<evidence type="ECO:0000256" key="2">
    <source>
        <dbReference type="ARBA" id="ARBA00019694"/>
    </source>
</evidence>
<dbReference type="Pfam" id="PF11265">
    <property type="entry name" value="Med25_VWA"/>
    <property type="match status" value="1"/>
</dbReference>
<dbReference type="EMBL" id="JACEIK010001127">
    <property type="protein sequence ID" value="MCD7466278.1"/>
    <property type="molecule type" value="Genomic_DNA"/>
</dbReference>
<evidence type="ECO:0000256" key="3">
    <source>
        <dbReference type="SAM" id="MobiDB-lite"/>
    </source>
</evidence>
<evidence type="ECO:0000256" key="1">
    <source>
        <dbReference type="ARBA" id="ARBA00009102"/>
    </source>
</evidence>
<evidence type="ECO:0000313" key="5">
    <source>
        <dbReference type="EMBL" id="MCD7466278.1"/>
    </source>
</evidence>
<gene>
    <name evidence="5" type="ORF">HAX54_002836</name>
</gene>
<dbReference type="PANTHER" id="PTHR12433">
    <property type="entry name" value="MEDIATOR OF RNA POLYMERASE II TRANSCRIPTION SUBUNIT 25"/>
    <property type="match status" value="1"/>
</dbReference>
<name>A0ABS8T5P4_DATST</name>
<protein>
    <recommendedName>
        <fullName evidence="2">Mediator of RNA polymerase II transcription subunit 25</fullName>
    </recommendedName>
</protein>
<comment type="caution">
    <text evidence="5">The sequence shown here is derived from an EMBL/GenBank/DDBJ whole genome shotgun (WGS) entry which is preliminary data.</text>
</comment>
<feature type="compositionally biased region" description="Low complexity" evidence="3">
    <location>
        <begin position="732"/>
        <end position="742"/>
    </location>
</feature>
<feature type="compositionally biased region" description="Low complexity" evidence="3">
    <location>
        <begin position="771"/>
        <end position="791"/>
    </location>
</feature>
<dbReference type="PANTHER" id="PTHR12433:SF11">
    <property type="entry name" value="MEDIATOR OF RNA POLYMERASE II TRANSCRIPTION SUBUNIT 25"/>
    <property type="match status" value="1"/>
</dbReference>